<name>A0A515D888_9BURK</name>
<dbReference type="AlphaFoldDB" id="A0A515D888"/>
<dbReference type="GO" id="GO:0003677">
    <property type="term" value="F:DNA binding"/>
    <property type="evidence" value="ECO:0007669"/>
    <property type="project" value="InterPro"/>
</dbReference>
<dbReference type="Pfam" id="PF00816">
    <property type="entry name" value="Histone_HNS"/>
    <property type="match status" value="1"/>
</dbReference>
<dbReference type="RefSeq" id="WP_142817800.1">
    <property type="nucleotide sequence ID" value="NZ_CP035503.1"/>
</dbReference>
<reference evidence="2 3" key="1">
    <citation type="submission" date="2019-01" db="EMBL/GenBank/DDBJ databases">
        <title>Genomic insights into a novel species Rhodoferax sp.</title>
        <authorList>
            <person name="Jin L."/>
        </authorList>
    </citation>
    <scope>NUCLEOTIDE SEQUENCE [LARGE SCALE GENOMIC DNA]</scope>
    <source>
        <strain evidence="2 3">CHu59-6-5</strain>
    </source>
</reference>
<feature type="domain" description="DNA-binding protein H-NS-like C-terminal" evidence="1">
    <location>
        <begin position="73"/>
        <end position="119"/>
    </location>
</feature>
<dbReference type="Gene3D" id="4.10.430.10">
    <property type="entry name" value="Histone-like protein H-NS, C-terminal domain"/>
    <property type="match status" value="1"/>
</dbReference>
<dbReference type="Proteomes" id="UP000316798">
    <property type="component" value="Chromosome"/>
</dbReference>
<dbReference type="InterPro" id="IPR027444">
    <property type="entry name" value="H-NS_C_dom"/>
</dbReference>
<evidence type="ECO:0000313" key="3">
    <source>
        <dbReference type="Proteomes" id="UP000316798"/>
    </source>
</evidence>
<dbReference type="OrthoDB" id="5297879at2"/>
<dbReference type="KEGG" id="rhf:EUB48_04485"/>
<proteinExistence type="predicted"/>
<accession>A0A515D888</accession>
<gene>
    <name evidence="2" type="ORF">EUB48_04485</name>
</gene>
<evidence type="ECO:0000313" key="2">
    <source>
        <dbReference type="EMBL" id="QDL36633.1"/>
    </source>
</evidence>
<keyword evidence="3" id="KW-1185">Reference proteome</keyword>
<dbReference type="SMART" id="SM00528">
    <property type="entry name" value="HNS"/>
    <property type="match status" value="1"/>
</dbReference>
<dbReference type="InterPro" id="IPR037150">
    <property type="entry name" value="H-NS_C_dom_sf"/>
</dbReference>
<protein>
    <submittedName>
        <fullName evidence="2">H-NS histone family protein</fullName>
    </submittedName>
</protein>
<organism evidence="2 3">
    <name type="scientific">Rhodoferax sediminis</name>
    <dbReference type="NCBI Taxonomy" id="2509614"/>
    <lineage>
        <taxon>Bacteria</taxon>
        <taxon>Pseudomonadati</taxon>
        <taxon>Pseudomonadota</taxon>
        <taxon>Betaproteobacteria</taxon>
        <taxon>Burkholderiales</taxon>
        <taxon>Comamonadaceae</taxon>
        <taxon>Rhodoferax</taxon>
    </lineage>
</organism>
<evidence type="ECO:0000259" key="1">
    <source>
        <dbReference type="SMART" id="SM00528"/>
    </source>
</evidence>
<dbReference type="SUPFAM" id="SSF81273">
    <property type="entry name" value="H-NS histone-like proteins"/>
    <property type="match status" value="1"/>
</dbReference>
<sequence length="120" mass="12875">MAKTLAQLNAQIAELQKKADAVKAKEVAGVVARIKEAITHYGLTAADLGLSGRTAKGVKTIEATGKVVARKTRKKAAKKPAGVIRYRDDAGHAWTGHGMRPRWYKDALASGKTPQDLEVK</sequence>
<dbReference type="EMBL" id="CP035503">
    <property type="protein sequence ID" value="QDL36633.1"/>
    <property type="molecule type" value="Genomic_DNA"/>
</dbReference>